<keyword evidence="4 5" id="KW-0472">Membrane</keyword>
<dbReference type="OrthoDB" id="4337053at2"/>
<name>A0A3N1HD82_9PSEU</name>
<comment type="caution">
    <text evidence="6">The sequence shown here is derived from an EMBL/GenBank/DDBJ whole genome shotgun (WGS) entry which is preliminary data.</text>
</comment>
<evidence type="ECO:0000313" key="6">
    <source>
        <dbReference type="EMBL" id="ROP40473.1"/>
    </source>
</evidence>
<comment type="subcellular location">
    <subcellularLocation>
        <location evidence="1">Membrane</location>
        <topology evidence="1">Multi-pass membrane protein</topology>
    </subcellularLocation>
</comment>
<evidence type="ECO:0000256" key="4">
    <source>
        <dbReference type="ARBA" id="ARBA00023136"/>
    </source>
</evidence>
<feature type="transmembrane region" description="Helical" evidence="5">
    <location>
        <begin position="70"/>
        <end position="90"/>
    </location>
</feature>
<dbReference type="InterPro" id="IPR032808">
    <property type="entry name" value="DoxX"/>
</dbReference>
<evidence type="ECO:0000313" key="7">
    <source>
        <dbReference type="Proteomes" id="UP000268727"/>
    </source>
</evidence>
<feature type="transmembrane region" description="Helical" evidence="5">
    <location>
        <begin position="96"/>
        <end position="115"/>
    </location>
</feature>
<keyword evidence="2 5" id="KW-0812">Transmembrane</keyword>
<organism evidence="6 7">
    <name type="scientific">Saccharothrix texasensis</name>
    <dbReference type="NCBI Taxonomy" id="103734"/>
    <lineage>
        <taxon>Bacteria</taxon>
        <taxon>Bacillati</taxon>
        <taxon>Actinomycetota</taxon>
        <taxon>Actinomycetes</taxon>
        <taxon>Pseudonocardiales</taxon>
        <taxon>Pseudonocardiaceae</taxon>
        <taxon>Saccharothrix</taxon>
    </lineage>
</organism>
<keyword evidence="7" id="KW-1185">Reference proteome</keyword>
<dbReference type="Proteomes" id="UP000268727">
    <property type="component" value="Unassembled WGS sequence"/>
</dbReference>
<dbReference type="GO" id="GO:0016020">
    <property type="term" value="C:membrane"/>
    <property type="evidence" value="ECO:0007669"/>
    <property type="project" value="UniProtKB-SubCell"/>
</dbReference>
<protein>
    <submittedName>
        <fullName evidence="6">DoxX-like protein</fullName>
    </submittedName>
</protein>
<dbReference type="Pfam" id="PF13564">
    <property type="entry name" value="DoxX_2"/>
    <property type="match status" value="1"/>
</dbReference>
<gene>
    <name evidence="6" type="ORF">EDD40_5885</name>
</gene>
<proteinExistence type="predicted"/>
<evidence type="ECO:0000256" key="1">
    <source>
        <dbReference type="ARBA" id="ARBA00004141"/>
    </source>
</evidence>
<evidence type="ECO:0000256" key="5">
    <source>
        <dbReference type="SAM" id="Phobius"/>
    </source>
</evidence>
<reference evidence="6 7" key="1">
    <citation type="submission" date="2018-11" db="EMBL/GenBank/DDBJ databases">
        <title>Sequencing the genomes of 1000 actinobacteria strains.</title>
        <authorList>
            <person name="Klenk H.-P."/>
        </authorList>
    </citation>
    <scope>NUCLEOTIDE SEQUENCE [LARGE SCALE GENOMIC DNA]</scope>
    <source>
        <strain evidence="6 7">DSM 44231</strain>
    </source>
</reference>
<dbReference type="RefSeq" id="WP_123745766.1">
    <property type="nucleotide sequence ID" value="NZ_RJKM01000001.1"/>
</dbReference>
<dbReference type="AlphaFoldDB" id="A0A3N1HD82"/>
<dbReference type="EMBL" id="RJKM01000001">
    <property type="protein sequence ID" value="ROP40473.1"/>
    <property type="molecule type" value="Genomic_DNA"/>
</dbReference>
<evidence type="ECO:0000256" key="2">
    <source>
        <dbReference type="ARBA" id="ARBA00022692"/>
    </source>
</evidence>
<evidence type="ECO:0000256" key="3">
    <source>
        <dbReference type="ARBA" id="ARBA00022989"/>
    </source>
</evidence>
<accession>A0A3N1HD82</accession>
<keyword evidence="3 5" id="KW-1133">Transmembrane helix</keyword>
<sequence length="119" mass="11639">MSTAHVVVTVLAILANAAVAIADLARADFVLANSAEVHVPLSWVPALGALKAAGAVGLLLGLVGAPAVGAAAAAGLVVFFIGAVGVHVRHRVWHNIAAPGTFLALSVACLVLGLAGQPA</sequence>